<dbReference type="CDD" id="cd01335">
    <property type="entry name" value="Radical_SAM"/>
    <property type="match status" value="1"/>
</dbReference>
<keyword evidence="4" id="KW-0408">Iron</keyword>
<keyword evidence="7" id="KW-1185">Reference proteome</keyword>
<dbReference type="SFLD" id="SFLDS00029">
    <property type="entry name" value="Radical_SAM"/>
    <property type="match status" value="1"/>
</dbReference>
<accession>A0A8J7K0L6</accession>
<keyword evidence="2" id="KW-0949">S-adenosyl-L-methionine</keyword>
<gene>
    <name evidence="6" type="ORF">INR99_02230</name>
</gene>
<dbReference type="InterPro" id="IPR023867">
    <property type="entry name" value="Sulphatase_maturase_rSAM"/>
</dbReference>
<dbReference type="GO" id="GO:0016491">
    <property type="term" value="F:oxidoreductase activity"/>
    <property type="evidence" value="ECO:0007669"/>
    <property type="project" value="InterPro"/>
</dbReference>
<dbReference type="PANTHER" id="PTHR43273:SF8">
    <property type="entry name" value="RADICAL SAM DOMAIN PROTEIN"/>
    <property type="match status" value="1"/>
</dbReference>
<evidence type="ECO:0000256" key="5">
    <source>
        <dbReference type="ARBA" id="ARBA00023014"/>
    </source>
</evidence>
<dbReference type="Proteomes" id="UP000604481">
    <property type="component" value="Unassembled WGS sequence"/>
</dbReference>
<dbReference type="InterPro" id="IPR058240">
    <property type="entry name" value="rSAM_sf"/>
</dbReference>
<evidence type="ECO:0000313" key="6">
    <source>
        <dbReference type="EMBL" id="MBE9608156.1"/>
    </source>
</evidence>
<dbReference type="GO" id="GO:0046872">
    <property type="term" value="F:metal ion binding"/>
    <property type="evidence" value="ECO:0007669"/>
    <property type="project" value="UniProtKB-KW"/>
</dbReference>
<evidence type="ECO:0000256" key="3">
    <source>
        <dbReference type="ARBA" id="ARBA00022723"/>
    </source>
</evidence>
<dbReference type="InterPro" id="IPR023885">
    <property type="entry name" value="4Fe4S-binding_SPASM_dom"/>
</dbReference>
<dbReference type="Gene3D" id="3.20.20.70">
    <property type="entry name" value="Aldolase class I"/>
    <property type="match status" value="1"/>
</dbReference>
<dbReference type="AlphaFoldDB" id="A0A8J7K0L6"/>
<dbReference type="InterPro" id="IPR013785">
    <property type="entry name" value="Aldolase_TIM"/>
</dbReference>
<proteinExistence type="predicted"/>
<comment type="cofactor">
    <cofactor evidence="1">
        <name>[4Fe-4S] cluster</name>
        <dbReference type="ChEBI" id="CHEBI:49883"/>
    </cofactor>
</comment>
<dbReference type="GO" id="GO:0051536">
    <property type="term" value="F:iron-sulfur cluster binding"/>
    <property type="evidence" value="ECO:0007669"/>
    <property type="project" value="UniProtKB-KW"/>
</dbReference>
<evidence type="ECO:0000256" key="2">
    <source>
        <dbReference type="ARBA" id="ARBA00022691"/>
    </source>
</evidence>
<keyword evidence="3" id="KW-0479">Metal-binding</keyword>
<evidence type="ECO:0000256" key="4">
    <source>
        <dbReference type="ARBA" id="ARBA00023004"/>
    </source>
</evidence>
<dbReference type="InterPro" id="IPR007197">
    <property type="entry name" value="rSAM"/>
</dbReference>
<protein>
    <submittedName>
        <fullName evidence="6">Radical SAM protein</fullName>
    </submittedName>
</protein>
<dbReference type="SFLD" id="SFLDG01067">
    <property type="entry name" value="SPASM/twitch_domain_containing"/>
    <property type="match status" value="1"/>
</dbReference>
<comment type="caution">
    <text evidence="6">The sequence shown here is derived from an EMBL/GenBank/DDBJ whole genome shotgun (WGS) entry which is preliminary data.</text>
</comment>
<evidence type="ECO:0000256" key="1">
    <source>
        <dbReference type="ARBA" id="ARBA00001966"/>
    </source>
</evidence>
<sequence>MHLLYVPTLNCNLGCRYCYLGEQTTTASLKSDAARAVNTLQTALQRLDEANVLAFNVSLHGGEATTIPPAVLDGLFTTIRAHYLKHFDVLQANGHRKSAPHIKTNLYNFHQLYDLFDRHKVSVSASIDLPLALHGQYRVTRGGADWLARTRANLRLLANYPHAKKISATLSREHLARPDELVADIWHIHRELGFDMNQLNLMFAFPSQLNRAHQGEQILTPASEAEQVALFELLQREFTGTELEEGLRRHWFDEFTPSYCTNAVNCGEKFYLLQGDGEVYSCVRGQGLPEFRYGNLLSDPVHEVLAAGAAKIRAIHEEQGFAADCRGCGHLSRCNTGCAVVKFHNRSGKSYTCALQQTMYSAAPALYPLETPAEQQDYARWYQATNHPASAITAPLPAAPVNEVLLPRDLHDDKNALSQLITADDGLRALFSPQMFALQIDDDIVPLASQLLKSASTCYTLAAGDTLRLHINEAVWDAACDEPVRNTLYLQLLRDTPVVYGDEQRTKQEHLFSYQLFRRLVTAPSALGAGWRSVDLAPLLALHSGLFMRGVLNNCFVTTGYLRDYHYQKQKNNAFYHIQALNLPFPNFEFYYLPEADDGDRDA</sequence>
<dbReference type="NCBIfam" id="TIGR04085">
    <property type="entry name" value="rSAM_more_4Fe4S"/>
    <property type="match status" value="1"/>
</dbReference>
<name>A0A8J7K0L6_9NEIS</name>
<evidence type="ECO:0000313" key="7">
    <source>
        <dbReference type="Proteomes" id="UP000604481"/>
    </source>
</evidence>
<keyword evidence="5" id="KW-0411">Iron-sulfur</keyword>
<organism evidence="6 7">
    <name type="scientific">Chitinilyticum piscinae</name>
    <dbReference type="NCBI Taxonomy" id="2866724"/>
    <lineage>
        <taxon>Bacteria</taxon>
        <taxon>Pseudomonadati</taxon>
        <taxon>Pseudomonadota</taxon>
        <taxon>Betaproteobacteria</taxon>
        <taxon>Neisseriales</taxon>
        <taxon>Chitinibacteraceae</taxon>
        <taxon>Chitinilyticum</taxon>
    </lineage>
</organism>
<reference evidence="6 7" key="1">
    <citation type="submission" date="2020-10" db="EMBL/GenBank/DDBJ databases">
        <title>The genome sequence of Chitinilyticum litopenaei 4Y14.</title>
        <authorList>
            <person name="Liu Y."/>
        </authorList>
    </citation>
    <scope>NUCLEOTIDE SEQUENCE [LARGE SCALE GENOMIC DNA]</scope>
    <source>
        <strain evidence="6 7">4Y14</strain>
    </source>
</reference>
<dbReference type="PANTHER" id="PTHR43273">
    <property type="entry name" value="ANAEROBIC SULFATASE-MATURATING ENZYME HOMOLOG ASLB-RELATED"/>
    <property type="match status" value="1"/>
</dbReference>
<dbReference type="EMBL" id="JADFUA010000001">
    <property type="protein sequence ID" value="MBE9608156.1"/>
    <property type="molecule type" value="Genomic_DNA"/>
</dbReference>
<dbReference type="SUPFAM" id="SSF102114">
    <property type="entry name" value="Radical SAM enzymes"/>
    <property type="match status" value="1"/>
</dbReference>